<dbReference type="NCBIfam" id="NF012211">
    <property type="entry name" value="tand_rpt_95"/>
    <property type="match status" value="3"/>
</dbReference>
<organism evidence="4 5">
    <name type="scientific">Limnoraphis robusta CS-951</name>
    <dbReference type="NCBI Taxonomy" id="1637645"/>
    <lineage>
        <taxon>Bacteria</taxon>
        <taxon>Bacillati</taxon>
        <taxon>Cyanobacteriota</taxon>
        <taxon>Cyanophyceae</taxon>
        <taxon>Oscillatoriophycideae</taxon>
        <taxon>Oscillatoriales</taxon>
        <taxon>Sirenicapillariaceae</taxon>
        <taxon>Limnoraphis</taxon>
    </lineage>
</organism>
<feature type="domain" description="RapA2 cadherin-like" evidence="2">
    <location>
        <begin position="1064"/>
        <end position="1130"/>
    </location>
</feature>
<accession>A0A0F5YJ11</accession>
<dbReference type="PATRIC" id="fig|1637645.4.peg.6465"/>
<dbReference type="SUPFAM" id="SSF82171">
    <property type="entry name" value="DPP6 N-terminal domain-like"/>
    <property type="match status" value="1"/>
</dbReference>
<dbReference type="InterPro" id="IPR054215">
    <property type="entry name" value="DUF6923"/>
</dbReference>
<dbReference type="Pfam" id="PF14252">
    <property type="entry name" value="DUF4347"/>
    <property type="match status" value="1"/>
</dbReference>
<evidence type="ECO:0000313" key="4">
    <source>
        <dbReference type="EMBL" id="KKD38919.1"/>
    </source>
</evidence>
<name>A0A0F5YJ11_9CYAN</name>
<feature type="domain" description="RapA2 cadherin-like" evidence="2">
    <location>
        <begin position="843"/>
        <end position="908"/>
    </location>
</feature>
<dbReference type="InterPro" id="IPR025592">
    <property type="entry name" value="DUF4347"/>
</dbReference>
<comment type="caution">
    <text evidence="4">The sequence shown here is derived from an EMBL/GenBank/DDBJ whole genome shotgun (WGS) entry which is preliminary data.</text>
</comment>
<feature type="domain" description="DUF4347" evidence="1">
    <location>
        <begin position="30"/>
        <end position="187"/>
    </location>
</feature>
<dbReference type="InterPro" id="IPR040853">
    <property type="entry name" value="RapA2_cadherin-like"/>
</dbReference>
<dbReference type="EMBL" id="LATL02000332">
    <property type="protein sequence ID" value="KKD38919.1"/>
    <property type="molecule type" value="Genomic_DNA"/>
</dbReference>
<reference evidence="4 5" key="1">
    <citation type="submission" date="2015-06" db="EMBL/GenBank/DDBJ databases">
        <title>Draft genome assembly of filamentous brackish cyanobacterium Limnoraphis robusta strain CS-951.</title>
        <authorList>
            <person name="Willis A."/>
            <person name="Parks M."/>
            <person name="Burford M.A."/>
        </authorList>
    </citation>
    <scope>NUCLEOTIDE SEQUENCE [LARGE SCALE GENOMIC DNA]</scope>
    <source>
        <strain evidence="4 5">CS-951</strain>
    </source>
</reference>
<evidence type="ECO:0000313" key="5">
    <source>
        <dbReference type="Proteomes" id="UP000033607"/>
    </source>
</evidence>
<feature type="domain" description="DUF6923" evidence="3">
    <location>
        <begin position="217"/>
        <end position="422"/>
    </location>
</feature>
<evidence type="ECO:0000259" key="2">
    <source>
        <dbReference type="Pfam" id="PF17803"/>
    </source>
</evidence>
<feature type="domain" description="RapA2 cadherin-like" evidence="2">
    <location>
        <begin position="738"/>
        <end position="797"/>
    </location>
</feature>
<proteinExistence type="predicted"/>
<protein>
    <recommendedName>
        <fullName evidence="6">DUF4347 domain-containing protein</fullName>
    </recommendedName>
</protein>
<evidence type="ECO:0000259" key="1">
    <source>
        <dbReference type="Pfam" id="PF14252"/>
    </source>
</evidence>
<dbReference type="Proteomes" id="UP000033607">
    <property type="component" value="Unassembled WGS sequence"/>
</dbReference>
<evidence type="ECO:0000259" key="3">
    <source>
        <dbReference type="Pfam" id="PF21959"/>
    </source>
</evidence>
<feature type="domain" description="RapA2 cadherin-like" evidence="2">
    <location>
        <begin position="954"/>
        <end position="1019"/>
    </location>
</feature>
<gene>
    <name evidence="4" type="ORF">WN50_06310</name>
</gene>
<dbReference type="Pfam" id="PF21959">
    <property type="entry name" value="DUF6923"/>
    <property type="match status" value="1"/>
</dbReference>
<sequence>MYLSNKTANSVSSEASDLCASQTFKSMKSIIFIDSNVQDYHYLVQAVTCNATVKVLNSEQDGIQQITQYIAQKNYSEVNIVAHGSPGCLYLGNRQLSLDTLQYYTDQLKIWSVKSIFIYGCNVAEGDAGLELIEKLHKITGAEIAASTHKIGHSALGGTWELDVKTSEFNINLAFNSQIKTQWNQVLAPTPFAEYPAFYQVISGQLKLLNPLTGLYENIGADQESYNGTGFNTQDNFIYGVGTEGSILNKIIRINSDGSIEDLNITVTGTQNNAGEFQYDSVNNISYLWIQDQSPNLTRVNLTNNTASTITFADPNNNVPDNVNVADLVLIDNFLYGVRDNNLYIWDINTNTVTQKTISGLANNSGGYGAAWTASGGELYVSSNAQAKLYKINNYNQNNPVATEITNTNNNQPTFNNDGVSDPTQLSPFVIPLIDLDGDNNSGAGSPNYETEFTEDNGGIGIVEANNSTDETADILIKDFDTPNQIRSATITITNTQDGDEFVIGTLPTGITSTQTTDAAGNIVLTLSATADITPENWELALEAIQFNNTSNAPDTGSKKIEIFLTDVDGNQGNTATTTINIVTINDEPSFDGLDATPTFSTGGDAVVLDSDATITDPELDNTNYNEATLTLERNGGANSEDVFGNSGTLNALTEGGNLVVDGVTVGTVTTNSGGTLTLTFNDSATGDLVDQVLQQITYSNNSATSQTTVQIDYTINDGNTGDQGTGNLLIGNGFIRVNINNTPTVSNIAKTGTEDNTIPFTATDFTSQFTDDDGDSLTKIQITSLPNNGTLTLNGNPVNAEDEIEVTQLGNLVFTPNANFNGDTSFGWNGFDGTSYADTPGTVNINVSSVNDVPTVNNIAKTGTEDNIIPFTADDFTSQFSDIDGESLTKIQITSRPENGTLTLNGTAVNIDDEINVNDLGNLVFTPNANFNGNTSFGWNGFDGNSYADTPGTVNINVSSVNDIPTVNNIPKTGTEDNTIPFTADDFTNQFTDDDGDSLTKIKITSRPENGSLTLNGNSVSINDEIDVSQLGNIVFTPDANFNGDTSFGWNGFDGTSYADTPATVNINVSSVNDVPIVNNIAKTGTEDNTIPFTADDFTNQFTDDDGDSLTKIKITSRPENGSLTLNGN</sequence>
<evidence type="ECO:0008006" key="6">
    <source>
        <dbReference type="Google" id="ProtNLM"/>
    </source>
</evidence>
<dbReference type="AlphaFoldDB" id="A0A0F5YJ11"/>
<dbReference type="Pfam" id="PF17803">
    <property type="entry name" value="Cadherin_4"/>
    <property type="match status" value="4"/>
</dbReference>